<gene>
    <name evidence="2" type="ORF">HV832_01310</name>
</gene>
<organism evidence="2 3">
    <name type="scientific">Undibacterium oligocarboniphilum</name>
    <dbReference type="NCBI Taxonomy" id="666702"/>
    <lineage>
        <taxon>Bacteria</taxon>
        <taxon>Pseudomonadati</taxon>
        <taxon>Pseudomonadota</taxon>
        <taxon>Betaproteobacteria</taxon>
        <taxon>Burkholderiales</taxon>
        <taxon>Oxalobacteraceae</taxon>
        <taxon>Undibacterium</taxon>
    </lineage>
</organism>
<accession>A0A850QB08</accession>
<dbReference type="EMBL" id="JABXYJ010000001">
    <property type="protein sequence ID" value="NVO76469.1"/>
    <property type="molecule type" value="Genomic_DNA"/>
</dbReference>
<comment type="caution">
    <text evidence="2">The sequence shown here is derived from an EMBL/GenBank/DDBJ whole genome shotgun (WGS) entry which is preliminary data.</text>
</comment>
<protein>
    <submittedName>
        <fullName evidence="2">Uncharacterized protein</fullName>
    </submittedName>
</protein>
<keyword evidence="1" id="KW-0732">Signal</keyword>
<feature type="signal peptide" evidence="1">
    <location>
        <begin position="1"/>
        <end position="23"/>
    </location>
</feature>
<evidence type="ECO:0000313" key="3">
    <source>
        <dbReference type="Proteomes" id="UP000588051"/>
    </source>
</evidence>
<evidence type="ECO:0000313" key="2">
    <source>
        <dbReference type="EMBL" id="NVO76469.1"/>
    </source>
</evidence>
<reference evidence="2 3" key="1">
    <citation type="submission" date="2020-06" db="EMBL/GenBank/DDBJ databases">
        <authorList>
            <person name="Qiu C."/>
            <person name="Liu Z."/>
        </authorList>
    </citation>
    <scope>NUCLEOTIDE SEQUENCE [LARGE SCALE GENOMIC DNA]</scope>
    <source>
        <strain evidence="2 3">EM 1</strain>
    </source>
</reference>
<evidence type="ECO:0000256" key="1">
    <source>
        <dbReference type="SAM" id="SignalP"/>
    </source>
</evidence>
<feature type="chain" id="PRO_5032855005" evidence="1">
    <location>
        <begin position="24"/>
        <end position="503"/>
    </location>
</feature>
<proteinExistence type="predicted"/>
<sequence length="503" mass="48876">MKHSMMRVAVAATLGLSALAANAGTLAVNIGSTLAAEYVTAAAVVAQPNLTFATSSLLVSNTAVTFHVRPSAGTMVAVPAAANIVVASSNGTIYSATNANGSIASAATADADGKGYYFTVTAPSSGLPAGTTVSINQPAAPAAPATTLTGLNVALAAGGSVTAAVGYTSTPGDYAGVSTWIEAPVSATILNSAVTLSEKVTSSAAFATAETKVVDVSTGTLTTFKNVSTSNTTGTAIINLGSVALTVNGALKTPSGGTPAVADFGAVTVSAAGDFSAGTPSLTSDAACATAIAGVTTTVSTDKKSVVFSTIPVANIAAMSGTPAVPAYLCYTTAGAKQIQFPVQYTIGNASTVANVAGAGAVASVSSGGNAYNLTSNGSKVFVPSFVPQTGALGTGYNTYLRIINTGIVAADISAVAYDQNTGAQGTPAVVAPALKPNASVIVSTSDVTTKLGLPAGWSSLQVNGPTNALAVQPLLVNPQGVITNIGGVNGYTSNVGAATGSN</sequence>
<dbReference type="AlphaFoldDB" id="A0A850QB08"/>
<dbReference type="RefSeq" id="WP_176801735.1">
    <property type="nucleotide sequence ID" value="NZ_JABXYJ010000001.1"/>
</dbReference>
<name>A0A850QB08_9BURK</name>
<dbReference type="Proteomes" id="UP000588051">
    <property type="component" value="Unassembled WGS sequence"/>
</dbReference>
<keyword evidence="3" id="KW-1185">Reference proteome</keyword>